<comment type="subcellular location">
    <subcellularLocation>
        <location evidence="1">Cell membrane</location>
        <topology evidence="1">Multi-pass membrane protein</topology>
    </subcellularLocation>
</comment>
<dbReference type="GO" id="GO:0022857">
    <property type="term" value="F:transmembrane transporter activity"/>
    <property type="evidence" value="ECO:0007669"/>
    <property type="project" value="InterPro"/>
</dbReference>
<dbReference type="InterPro" id="IPR050367">
    <property type="entry name" value="APC_superfamily"/>
</dbReference>
<feature type="transmembrane region" description="Helical" evidence="6">
    <location>
        <begin position="436"/>
        <end position="460"/>
    </location>
</feature>
<feature type="transmembrane region" description="Helical" evidence="6">
    <location>
        <begin position="300"/>
        <end position="327"/>
    </location>
</feature>
<evidence type="ECO:0000256" key="3">
    <source>
        <dbReference type="ARBA" id="ARBA00022692"/>
    </source>
</evidence>
<protein>
    <recommendedName>
        <fullName evidence="8">Amino acid permease/ SLC12A domain-containing protein</fullName>
    </recommendedName>
</protein>
<evidence type="ECO:0000256" key="4">
    <source>
        <dbReference type="ARBA" id="ARBA00022989"/>
    </source>
</evidence>
<name>A0A381V4L2_9ZZZZ</name>
<evidence type="ECO:0000256" key="5">
    <source>
        <dbReference type="ARBA" id="ARBA00023136"/>
    </source>
</evidence>
<feature type="transmembrane region" description="Helical" evidence="6">
    <location>
        <begin position="210"/>
        <end position="227"/>
    </location>
</feature>
<keyword evidence="5 6" id="KW-0472">Membrane</keyword>
<reference evidence="7" key="1">
    <citation type="submission" date="2018-05" db="EMBL/GenBank/DDBJ databases">
        <authorList>
            <person name="Lanie J.A."/>
            <person name="Ng W.-L."/>
            <person name="Kazmierczak K.M."/>
            <person name="Andrzejewski T.M."/>
            <person name="Davidsen T.M."/>
            <person name="Wayne K.J."/>
            <person name="Tettelin H."/>
            <person name="Glass J.I."/>
            <person name="Rusch D."/>
            <person name="Podicherti R."/>
            <person name="Tsui H.-C.T."/>
            <person name="Winkler M.E."/>
        </authorList>
    </citation>
    <scope>NUCLEOTIDE SEQUENCE</scope>
</reference>
<dbReference type="EMBL" id="UINC01007832">
    <property type="protein sequence ID" value="SVA35292.1"/>
    <property type="molecule type" value="Genomic_DNA"/>
</dbReference>
<dbReference type="PANTHER" id="PTHR42770:SF7">
    <property type="entry name" value="MEMBRANE PROTEIN"/>
    <property type="match status" value="1"/>
</dbReference>
<evidence type="ECO:0008006" key="8">
    <source>
        <dbReference type="Google" id="ProtNLM"/>
    </source>
</evidence>
<sequence length="479" mass="50959">MNNIENGNRPQLKKAIGGIGFFALAFGSMIGVGWITTLDNWFNSAGTGGAMLAFVAGGVLMLLIGLCYAELTPMMPVTGGEIAYAYKAFGTGKAFLVGWFLAFGYLSVSAFEAVSIGMVLGYLFPSLNNAPLYDVHGTTVYAPHLLLAFVFTSFIAWINYRGVQIAMMVQVVLTALLVGCTLLFVGAGIAQGSFENLNPLFSGETPSASFKGFLAVFVMAPFWFVGFDTIPQAAEERAPGQSVSKLGLYIVLAIVGSTIFYILIMLAAGMVAPWSETVKHDLPTAAAFESAFESQIMVKLVLSAGVIGLLTSWNGFFIAGTRVLFALGRGRIIDGRFGDTHAVFGTPAKAVVFSGIVTALAACLGRGALIALVDVGSFCIAIAFLGVSFSLLQLRKTDPHAVRPYRLPFAPVVATLAALGSLFILVAMVVPTSPVFLVWPLEWAILGPLCLGGVAFWFFGQKQRSEISEKDRADLILKE</sequence>
<dbReference type="PIRSF" id="PIRSF006060">
    <property type="entry name" value="AA_transporter"/>
    <property type="match status" value="1"/>
</dbReference>
<keyword evidence="2" id="KW-1003">Cell membrane</keyword>
<feature type="transmembrane region" description="Helical" evidence="6">
    <location>
        <begin position="48"/>
        <end position="69"/>
    </location>
</feature>
<dbReference type="PANTHER" id="PTHR42770">
    <property type="entry name" value="AMINO ACID TRANSPORTER-RELATED"/>
    <property type="match status" value="1"/>
</dbReference>
<feature type="transmembrane region" description="Helical" evidence="6">
    <location>
        <begin position="348"/>
        <end position="369"/>
    </location>
</feature>
<feature type="transmembrane region" description="Helical" evidence="6">
    <location>
        <begin position="140"/>
        <end position="158"/>
    </location>
</feature>
<keyword evidence="3 6" id="KW-0812">Transmembrane</keyword>
<feature type="transmembrane region" description="Helical" evidence="6">
    <location>
        <begin position="165"/>
        <end position="190"/>
    </location>
</feature>
<feature type="transmembrane region" description="Helical" evidence="6">
    <location>
        <begin position="407"/>
        <end position="430"/>
    </location>
</feature>
<dbReference type="AlphaFoldDB" id="A0A381V4L2"/>
<keyword evidence="4 6" id="KW-1133">Transmembrane helix</keyword>
<evidence type="ECO:0000256" key="2">
    <source>
        <dbReference type="ARBA" id="ARBA00022475"/>
    </source>
</evidence>
<dbReference type="InterPro" id="IPR002293">
    <property type="entry name" value="AA/rel_permease1"/>
</dbReference>
<feature type="transmembrane region" description="Helical" evidence="6">
    <location>
        <begin position="375"/>
        <end position="395"/>
    </location>
</feature>
<dbReference type="Pfam" id="PF13520">
    <property type="entry name" value="AA_permease_2"/>
    <property type="match status" value="1"/>
</dbReference>
<proteinExistence type="predicted"/>
<accession>A0A381V4L2</accession>
<evidence type="ECO:0000256" key="6">
    <source>
        <dbReference type="SAM" id="Phobius"/>
    </source>
</evidence>
<evidence type="ECO:0000313" key="7">
    <source>
        <dbReference type="EMBL" id="SVA35292.1"/>
    </source>
</evidence>
<feature type="transmembrane region" description="Helical" evidence="6">
    <location>
        <begin position="94"/>
        <end position="120"/>
    </location>
</feature>
<feature type="transmembrane region" description="Helical" evidence="6">
    <location>
        <begin position="248"/>
        <end position="272"/>
    </location>
</feature>
<gene>
    <name evidence="7" type="ORF">METZ01_LOCUS88146</name>
</gene>
<evidence type="ECO:0000256" key="1">
    <source>
        <dbReference type="ARBA" id="ARBA00004651"/>
    </source>
</evidence>
<dbReference type="GO" id="GO:0005886">
    <property type="term" value="C:plasma membrane"/>
    <property type="evidence" value="ECO:0007669"/>
    <property type="project" value="UniProtKB-SubCell"/>
</dbReference>
<dbReference type="Gene3D" id="1.20.1740.10">
    <property type="entry name" value="Amino acid/polyamine transporter I"/>
    <property type="match status" value="1"/>
</dbReference>
<organism evidence="7">
    <name type="scientific">marine metagenome</name>
    <dbReference type="NCBI Taxonomy" id="408172"/>
    <lineage>
        <taxon>unclassified sequences</taxon>
        <taxon>metagenomes</taxon>
        <taxon>ecological metagenomes</taxon>
    </lineage>
</organism>
<feature type="transmembrane region" description="Helical" evidence="6">
    <location>
        <begin position="15"/>
        <end position="36"/>
    </location>
</feature>